<protein>
    <submittedName>
        <fullName evidence="3">TRAM domain-containing protein</fullName>
    </submittedName>
</protein>
<keyword evidence="3" id="KW-0614">Plasmid</keyword>
<dbReference type="RefSeq" id="WP_222609007.1">
    <property type="nucleotide sequence ID" value="NZ_CP081959.1"/>
</dbReference>
<proteinExistence type="predicted"/>
<evidence type="ECO:0000313" key="4">
    <source>
        <dbReference type="Proteomes" id="UP000826254"/>
    </source>
</evidence>
<dbReference type="InterPro" id="IPR002792">
    <property type="entry name" value="TRAM_dom"/>
</dbReference>
<dbReference type="Gene3D" id="2.40.50.140">
    <property type="entry name" value="Nucleic acid-binding proteins"/>
    <property type="match status" value="1"/>
</dbReference>
<gene>
    <name evidence="3" type="ORF">K6T50_16240</name>
</gene>
<geneLocation type="plasmid" evidence="3 4">
    <name>unnamed1</name>
</geneLocation>
<evidence type="ECO:0000256" key="1">
    <source>
        <dbReference type="SAM" id="MobiDB-lite"/>
    </source>
</evidence>
<keyword evidence="4" id="KW-1185">Reference proteome</keyword>
<reference evidence="3 4" key="1">
    <citation type="journal article" date="2021" name="Int. J. Syst. Evol. Microbiol.">
        <title>Halobaculum halophilum sp. nov. and Halobaculum salinum sp. nov., isolated from salt lake and saline soil.</title>
        <authorList>
            <person name="Cui H.L."/>
            <person name="Shi X.W."/>
            <person name="Yin X.M."/>
            <person name="Yang X.Y."/>
            <person name="Hou J."/>
            <person name="Zhu L."/>
        </authorList>
    </citation>
    <scope>NUCLEOTIDE SEQUENCE [LARGE SCALE GENOMIC DNA]</scope>
    <source>
        <strain evidence="3 4">NBRC 109044</strain>
    </source>
</reference>
<feature type="domain" description="TRAM" evidence="2">
    <location>
        <begin position="80"/>
        <end position="139"/>
    </location>
</feature>
<organism evidence="3 4">
    <name type="scientific">Halobaculum magnesiiphilum</name>
    <dbReference type="NCBI Taxonomy" id="1017351"/>
    <lineage>
        <taxon>Archaea</taxon>
        <taxon>Methanobacteriati</taxon>
        <taxon>Methanobacteriota</taxon>
        <taxon>Stenosarchaea group</taxon>
        <taxon>Halobacteria</taxon>
        <taxon>Halobacteriales</taxon>
        <taxon>Haloferacaceae</taxon>
        <taxon>Halobaculum</taxon>
    </lineage>
</organism>
<name>A0A8T8WH87_9EURY</name>
<dbReference type="Proteomes" id="UP000826254">
    <property type="component" value="Plasmid unnamed1"/>
</dbReference>
<evidence type="ECO:0000259" key="2">
    <source>
        <dbReference type="PROSITE" id="PS50926"/>
    </source>
</evidence>
<feature type="region of interest" description="Disordered" evidence="1">
    <location>
        <begin position="54"/>
        <end position="86"/>
    </location>
</feature>
<dbReference type="KEGG" id="hmp:K6T50_16240"/>
<dbReference type="PROSITE" id="PS50926">
    <property type="entry name" value="TRAM"/>
    <property type="match status" value="1"/>
</dbReference>
<dbReference type="GeneID" id="67179724"/>
<sequence>MEISDQLLSLYTGKIEETSERYVLEVPEHELDLGSLESGEVYRIAVLLESDSTAGIEPSNTVQNQNPHRQPQHQEYDEPPVEPGDERVVEIESTGEEGDGVAKVDRGYVVIVPEAAEGDRVRIELDTVRQNVGFADVVEYVD</sequence>
<evidence type="ECO:0000313" key="3">
    <source>
        <dbReference type="EMBL" id="QZP39209.1"/>
    </source>
</evidence>
<dbReference type="SUPFAM" id="SSF50249">
    <property type="entry name" value="Nucleic acid-binding proteins"/>
    <property type="match status" value="1"/>
</dbReference>
<accession>A0A8T8WH87</accession>
<dbReference type="AlphaFoldDB" id="A0A8T8WH87"/>
<dbReference type="Pfam" id="PF01938">
    <property type="entry name" value="TRAM"/>
    <property type="match status" value="1"/>
</dbReference>
<dbReference type="InterPro" id="IPR012340">
    <property type="entry name" value="NA-bd_OB-fold"/>
</dbReference>
<dbReference type="EMBL" id="CP081959">
    <property type="protein sequence ID" value="QZP39209.1"/>
    <property type="molecule type" value="Genomic_DNA"/>
</dbReference>